<proteinExistence type="predicted"/>
<name>A0A8S9TMZ9_PHYIN</name>
<accession>A0A8S9TMZ9</accession>
<organism evidence="1 3">
    <name type="scientific">Phytophthora infestans</name>
    <name type="common">Potato late blight agent</name>
    <name type="synonym">Botrytis infestans</name>
    <dbReference type="NCBI Taxonomy" id="4787"/>
    <lineage>
        <taxon>Eukaryota</taxon>
        <taxon>Sar</taxon>
        <taxon>Stramenopiles</taxon>
        <taxon>Oomycota</taxon>
        <taxon>Peronosporomycetes</taxon>
        <taxon>Peronosporales</taxon>
        <taxon>Peronosporaceae</taxon>
        <taxon>Phytophthora</taxon>
    </lineage>
</organism>
<evidence type="ECO:0000313" key="1">
    <source>
        <dbReference type="EMBL" id="KAF4127358.1"/>
    </source>
</evidence>
<dbReference type="Proteomes" id="UP000704712">
    <property type="component" value="Unassembled WGS sequence"/>
</dbReference>
<evidence type="ECO:0000313" key="2">
    <source>
        <dbReference type="EMBL" id="KAF4145446.1"/>
    </source>
</evidence>
<protein>
    <submittedName>
        <fullName evidence="1">Uncharacterized protein</fullName>
    </submittedName>
</protein>
<dbReference type="AlphaFoldDB" id="A0A8S9TMZ9"/>
<sequence length="160" mass="18559">MARTETPIRERIAKLKTWRDHSDRSAGKAATELNVLKPTLLSWKKTYWHKLDTYEPGVAKREKGGGRKHKMETYEWAVIEYCDTCGREDGKVKREDVFDYCSRIEQFALKTDSAQSSWVSRFLVRYYKRTGPSTQRSTEDASSKGATNNGVTILRMIWRA</sequence>
<reference evidence="1" key="1">
    <citation type="submission" date="2020-03" db="EMBL/GenBank/DDBJ databases">
        <title>Hybrid Assembly of Korean Phytophthora infestans isolates.</title>
        <authorList>
            <person name="Prokchorchik M."/>
            <person name="Lee Y."/>
            <person name="Seo J."/>
            <person name="Cho J.-H."/>
            <person name="Park Y.-E."/>
            <person name="Jang D.-C."/>
            <person name="Im J.-S."/>
            <person name="Choi J.-G."/>
            <person name="Park H.-J."/>
            <person name="Lee G.-B."/>
            <person name="Lee Y.-G."/>
            <person name="Hong S.-Y."/>
            <person name="Cho K."/>
            <person name="Sohn K.H."/>
        </authorList>
    </citation>
    <scope>NUCLEOTIDE SEQUENCE</scope>
    <source>
        <strain evidence="1">KR_2_A2</strain>
    </source>
</reference>
<evidence type="ECO:0000313" key="3">
    <source>
        <dbReference type="Proteomes" id="UP000704712"/>
    </source>
</evidence>
<dbReference type="EMBL" id="JAACNO010000730">
    <property type="protein sequence ID" value="KAF4145446.1"/>
    <property type="molecule type" value="Genomic_DNA"/>
</dbReference>
<comment type="caution">
    <text evidence="1">The sequence shown here is derived from an EMBL/GenBank/DDBJ whole genome shotgun (WGS) entry which is preliminary data.</text>
</comment>
<dbReference type="EMBL" id="JAACNO010003271">
    <property type="protein sequence ID" value="KAF4127358.1"/>
    <property type="molecule type" value="Genomic_DNA"/>
</dbReference>
<gene>
    <name evidence="2" type="ORF">GN958_ATG05366</name>
    <name evidence="1" type="ORF">GN958_ATG23417</name>
</gene>